<keyword evidence="2" id="KW-0813">Transport</keyword>
<dbReference type="GO" id="GO:0017056">
    <property type="term" value="F:structural constituent of nuclear pore"/>
    <property type="evidence" value="ECO:0007669"/>
    <property type="project" value="TreeGrafter"/>
</dbReference>
<feature type="compositionally biased region" description="Polar residues" evidence="4">
    <location>
        <begin position="499"/>
        <end position="535"/>
    </location>
</feature>
<feature type="domain" description="Nucleoporin Nup159/Nup146 N-terminal" evidence="5">
    <location>
        <begin position="55"/>
        <end position="424"/>
    </location>
</feature>
<dbReference type="InterPro" id="IPR026054">
    <property type="entry name" value="Nucleoporin"/>
</dbReference>
<feature type="region of interest" description="Disordered" evidence="4">
    <location>
        <begin position="716"/>
        <end position="1156"/>
    </location>
</feature>
<feature type="compositionally biased region" description="Low complexity" evidence="4">
    <location>
        <begin position="834"/>
        <end position="854"/>
    </location>
</feature>
<feature type="region of interest" description="Disordered" evidence="4">
    <location>
        <begin position="495"/>
        <end position="556"/>
    </location>
</feature>
<dbReference type="OrthoDB" id="248320at2759"/>
<dbReference type="FunFam" id="2.130.10.10:FF:000645">
    <property type="entry name" value="Putative nuclear pore complex subunit Nup159"/>
    <property type="match status" value="1"/>
</dbReference>
<reference evidence="6 7" key="1">
    <citation type="submission" date="2012-10" db="EMBL/GenBank/DDBJ databases">
        <title>Genome sequencing and analysis of entomopathogenic fungi Beauveria bassiana D1-5.</title>
        <authorList>
            <person name="Li Q."/>
            <person name="Wang L."/>
            <person name="Zhang Z."/>
            <person name="Wang Q."/>
            <person name="Ren J."/>
            <person name="Wang M."/>
            <person name="Xu W."/>
            <person name="Wang J."/>
            <person name="Lu Y."/>
            <person name="Du Q."/>
            <person name="Sun Z."/>
        </authorList>
    </citation>
    <scope>NUCLEOTIDE SEQUENCE [LARGE SCALE GENOMIC DNA]</scope>
    <source>
        <strain evidence="6 7">D1-5</strain>
    </source>
</reference>
<evidence type="ECO:0000256" key="2">
    <source>
        <dbReference type="ARBA" id="ARBA00022448"/>
    </source>
</evidence>
<feature type="compositionally biased region" description="Low complexity" evidence="4">
    <location>
        <begin position="782"/>
        <end position="793"/>
    </location>
</feature>
<dbReference type="EMBL" id="ANFO01000326">
    <property type="protein sequence ID" value="KGQ10365.1"/>
    <property type="molecule type" value="Genomic_DNA"/>
</dbReference>
<dbReference type="InterPro" id="IPR039462">
    <property type="entry name" value="Nup159/Nup146_N"/>
</dbReference>
<feature type="compositionally biased region" description="Polar residues" evidence="4">
    <location>
        <begin position="972"/>
        <end position="983"/>
    </location>
</feature>
<feature type="region of interest" description="Disordered" evidence="4">
    <location>
        <begin position="636"/>
        <end position="693"/>
    </location>
</feature>
<proteinExistence type="predicted"/>
<dbReference type="Gene3D" id="2.130.10.10">
    <property type="entry name" value="YVTN repeat-like/Quinoprotein amine dehydrogenase"/>
    <property type="match status" value="1"/>
</dbReference>
<name>A0A0A2VW21_BEABA</name>
<feature type="compositionally biased region" description="Polar residues" evidence="4">
    <location>
        <begin position="1070"/>
        <end position="1106"/>
    </location>
</feature>
<feature type="region of interest" description="Disordered" evidence="4">
    <location>
        <begin position="1457"/>
        <end position="1525"/>
    </location>
</feature>
<evidence type="ECO:0000256" key="1">
    <source>
        <dbReference type="ARBA" id="ARBA00004123"/>
    </source>
</evidence>
<dbReference type="Pfam" id="PF16755">
    <property type="entry name" value="Beta-prop_NUP159_NUP214"/>
    <property type="match status" value="1"/>
</dbReference>
<dbReference type="eggNOG" id="KOG3630">
    <property type="taxonomic scope" value="Eukaryota"/>
</dbReference>
<evidence type="ECO:0000256" key="3">
    <source>
        <dbReference type="ARBA" id="ARBA00023242"/>
    </source>
</evidence>
<feature type="compositionally biased region" description="Basic and acidic residues" evidence="4">
    <location>
        <begin position="677"/>
        <end position="690"/>
    </location>
</feature>
<dbReference type="GO" id="GO:0006405">
    <property type="term" value="P:RNA export from nucleus"/>
    <property type="evidence" value="ECO:0007669"/>
    <property type="project" value="TreeGrafter"/>
</dbReference>
<keyword evidence="3" id="KW-0539">Nucleus</keyword>
<evidence type="ECO:0000313" key="7">
    <source>
        <dbReference type="Proteomes" id="UP000030106"/>
    </source>
</evidence>
<dbReference type="SUPFAM" id="SSF117289">
    <property type="entry name" value="Nucleoporin domain"/>
    <property type="match status" value="1"/>
</dbReference>
<comment type="caution">
    <text evidence="6">The sequence shown here is derived from an EMBL/GenBank/DDBJ whole genome shotgun (WGS) entry which is preliminary data.</text>
</comment>
<feature type="compositionally biased region" description="Polar residues" evidence="4">
    <location>
        <begin position="1480"/>
        <end position="1494"/>
    </location>
</feature>
<dbReference type="GO" id="GO:0005643">
    <property type="term" value="C:nuclear pore"/>
    <property type="evidence" value="ECO:0007669"/>
    <property type="project" value="TreeGrafter"/>
</dbReference>
<organism evidence="6 7">
    <name type="scientific">Beauveria bassiana D1-5</name>
    <dbReference type="NCBI Taxonomy" id="1245745"/>
    <lineage>
        <taxon>Eukaryota</taxon>
        <taxon>Fungi</taxon>
        <taxon>Dikarya</taxon>
        <taxon>Ascomycota</taxon>
        <taxon>Pezizomycotina</taxon>
        <taxon>Sordariomycetes</taxon>
        <taxon>Hypocreomycetidae</taxon>
        <taxon>Hypocreales</taxon>
        <taxon>Cordycipitaceae</taxon>
        <taxon>Beauveria</taxon>
    </lineage>
</organism>
<feature type="compositionally biased region" description="Acidic residues" evidence="4">
    <location>
        <begin position="1027"/>
        <end position="1057"/>
    </location>
</feature>
<feature type="compositionally biased region" description="Low complexity" evidence="4">
    <location>
        <begin position="744"/>
        <end position="761"/>
    </location>
</feature>
<protein>
    <submittedName>
        <fullName evidence="6">Nucleoporin</fullName>
    </submittedName>
</protein>
<dbReference type="InterPro" id="IPR015943">
    <property type="entry name" value="WD40/YVTN_repeat-like_dom_sf"/>
</dbReference>
<evidence type="ECO:0000313" key="6">
    <source>
        <dbReference type="EMBL" id="KGQ10365.1"/>
    </source>
</evidence>
<dbReference type="Proteomes" id="UP000030106">
    <property type="component" value="Unassembled WGS sequence"/>
</dbReference>
<dbReference type="HOGENOM" id="CLU_003852_0_0_1"/>
<feature type="compositionally biased region" description="Low complexity" evidence="4">
    <location>
        <begin position="1010"/>
        <end position="1020"/>
    </location>
</feature>
<comment type="subcellular location">
    <subcellularLocation>
        <location evidence="1">Nucleus</location>
    </subcellularLocation>
</comment>
<gene>
    <name evidence="6" type="ORF">BBAD15_g4278</name>
</gene>
<dbReference type="GO" id="GO:0008139">
    <property type="term" value="F:nuclear localization sequence binding"/>
    <property type="evidence" value="ECO:0007669"/>
    <property type="project" value="TreeGrafter"/>
</dbReference>
<sequence>MSFGGFSQGAMGGGGNAGAVVEGQPLPTIQTEALGFQTVAGDAKVGLTSSWSQPPPSTASLLSIAPKRGLAAAAGPDYVAFATTESIRKAFEAPKDGDTDVRGYEPQLRLPMSMRISQLAFTADENYLLLSAESGGGLAVYEVQALLQGSTSVAFELPTGGQALRALAPNPTAEKAELCAIVTQSGELFMANLRERQLSNALKSHVSCISWSAKGKQLCAGLGDGSIHQMTPEGQGKAEIPKPPSLGDCHVSSLTWLENHIFLAIHSTSDSPSASVYHIITREPPSSFQFRKLADPVEPFGSEKTPHHTILRLRNFDPDLQELLMVSSTASTDVGLLTRSKKALANDWPADQITGVFTTTELLDDTRRPTLPMTDSMDDSTPVGVCLDLSSKEKVYRPIPSDEEITESPSPLPGLWVLTHEGILCAWWLVYTDSIKQGTTYPGLAVAAESTAMPPPATPKPATSPFAPGKLPAFGSTATAAPAFGSTTPAAPAFGSASALGQNTSPWGSGGAATTTPSQTGGATFGQSSFGNAPSTPAPAFGKPSSIGFGQSSQLGMRTSPWNVGGGNSTPAFGQSGFGSFANKNNQSPFGNATGSNDNGASLTSPASGGFSSFAKSTGGFAAASNDKAGASVFGSGAAKPASNPFAPTTPAVDNPFTPKDKPGGSVFGSTPFKLESSFKPDPSAKDDANHPVASGSMFGSAFGSALTGAGNGADSSNVIAKDDEMGDDDATPQAPEPLKSIFATKSAEESTTPTSTPAPTRFGDATSPAPGTSLFGQPTELGNSFSGGSLFGPKKDSHEPAPAPSIFSQTSAASKTEQPAKKELEAPLPPDATSKVSFPSGVSSSSSASTSTTNQLFDFAPSAKTKPEVAPLPPFPVASKSTKPLDKPGEEAPLPPFKLAPKNKTTADPAPLPPFPGPKTTKPAQEAPLPPFPSKEIASTAGDAPLPAIGAKKTAKTAEAAPLPPFPGQKPTKSAESPSLPSFTPAPKIGKEASAFPPGETSVFKSTKPTGPTPAFVAPTGPPPPDSDDSDFDDEEDNDGEDDNVEEVEGEDDYAESEGSGVDVGKDLSPSTTGLVETPGLTPQSSFGGMASTTPATAQHAQNASRPLFGEVARNAPLFGKPKNNASPRSPSPLRGAIPNRVIRSETSRSVSAPGMASQILGHKNTQSHLAQSITSRQQESSDSFLVQQRKLREQQEAAEAKPLVDEEDEEIQKILSSEVEPTLVLDEFIAHSNVAPPAEDSIPAQVEAVYRDINSMIDTLGLNARAIKSFTRGHRETHGEGPRSMADLEVADDWVLCETDDLEDVLSGELRVNLESARVQDLPGKLEACQELAKDMHRLRAKQEDLKRIILARMDPDQADVARSLPLSAEQAAQQNELRREYTNFTKLLADAEEALTLLKAGIASASGTSGKAAGHGYTVDAVIRTIHKMTTMAEKRSGDVDVLETQLRKMKLGSVGREESPMTPQQARRSRVLSPELTPSRTVRQSISSNGGLLFGQSVRATPPRKKLSGFSKEEKGDLMDKRARRQAVLEKLRGSVEKRGVNVWNMEDVE</sequence>
<feature type="compositionally biased region" description="Polar residues" evidence="4">
    <location>
        <begin position="807"/>
        <end position="818"/>
    </location>
</feature>
<dbReference type="GO" id="GO:0006606">
    <property type="term" value="P:protein import into nucleus"/>
    <property type="evidence" value="ECO:0007669"/>
    <property type="project" value="TreeGrafter"/>
</dbReference>
<dbReference type="PANTHER" id="PTHR23193:SF23">
    <property type="entry name" value="NUCLEAR PORE COMPLEX PROTEIN NUP153"/>
    <property type="match status" value="1"/>
</dbReference>
<dbReference type="STRING" id="1245745.A0A0A2VW21"/>
<evidence type="ECO:0000256" key="4">
    <source>
        <dbReference type="SAM" id="MobiDB-lite"/>
    </source>
</evidence>
<feature type="compositionally biased region" description="Basic and acidic residues" evidence="4">
    <location>
        <begin position="1515"/>
        <end position="1525"/>
    </location>
</feature>
<accession>A0A0A2VW21</accession>
<evidence type="ECO:0000259" key="5">
    <source>
        <dbReference type="Pfam" id="PF16755"/>
    </source>
</evidence>
<dbReference type="PANTHER" id="PTHR23193">
    <property type="entry name" value="NUCLEAR PORE COMPLEX PROTEIN NUP"/>
    <property type="match status" value="1"/>
</dbReference>